<proteinExistence type="predicted"/>
<dbReference type="GeneID" id="37047073"/>
<accession>A0A316YNL2</accession>
<dbReference type="GO" id="GO:0045271">
    <property type="term" value="C:respiratory chain complex I"/>
    <property type="evidence" value="ECO:0007669"/>
    <property type="project" value="InterPro"/>
</dbReference>
<dbReference type="InterPro" id="IPR044980">
    <property type="entry name" value="NDUFB2_plant/fungi"/>
</dbReference>
<organism evidence="2 3">
    <name type="scientific">Acaromyces ingoldii</name>
    <dbReference type="NCBI Taxonomy" id="215250"/>
    <lineage>
        <taxon>Eukaryota</taxon>
        <taxon>Fungi</taxon>
        <taxon>Dikarya</taxon>
        <taxon>Basidiomycota</taxon>
        <taxon>Ustilaginomycotina</taxon>
        <taxon>Exobasidiomycetes</taxon>
        <taxon>Exobasidiales</taxon>
        <taxon>Cryptobasidiaceae</taxon>
        <taxon>Acaromyces</taxon>
    </lineage>
</organism>
<feature type="region of interest" description="Disordered" evidence="1">
    <location>
        <begin position="63"/>
        <end position="83"/>
    </location>
</feature>
<dbReference type="STRING" id="215250.A0A316YNL2"/>
<sequence length="83" mass="9143">MAGPGQPSPSSGSSRWYRPVNGFHPHPPALRHRLGAKLLGGTMVFWILYRAKQDGAVLLGLKHPWDGHHGHDDHGHGHEEGHH</sequence>
<dbReference type="PANTHER" id="PTHR36987">
    <property type="entry name" value="NADH DEHYDROGENASE [UBIQUINONE] 1 BETA SUBCOMPLEX SUBUNIT 2-LIKE"/>
    <property type="match status" value="1"/>
</dbReference>
<dbReference type="AlphaFoldDB" id="A0A316YNL2"/>
<dbReference type="RefSeq" id="XP_025376533.1">
    <property type="nucleotide sequence ID" value="XM_025525157.1"/>
</dbReference>
<dbReference type="Proteomes" id="UP000245768">
    <property type="component" value="Unassembled WGS sequence"/>
</dbReference>
<evidence type="ECO:0000313" key="2">
    <source>
        <dbReference type="EMBL" id="PWN89335.1"/>
    </source>
</evidence>
<evidence type="ECO:0000256" key="1">
    <source>
        <dbReference type="SAM" id="MobiDB-lite"/>
    </source>
</evidence>
<feature type="region of interest" description="Disordered" evidence="1">
    <location>
        <begin position="1"/>
        <end position="22"/>
    </location>
</feature>
<dbReference type="EMBL" id="KZ819637">
    <property type="protein sequence ID" value="PWN89335.1"/>
    <property type="molecule type" value="Genomic_DNA"/>
</dbReference>
<reference evidence="2 3" key="1">
    <citation type="journal article" date="2018" name="Mol. Biol. Evol.">
        <title>Broad Genomic Sampling Reveals a Smut Pathogenic Ancestry of the Fungal Clade Ustilaginomycotina.</title>
        <authorList>
            <person name="Kijpornyongpan T."/>
            <person name="Mondo S.J."/>
            <person name="Barry K."/>
            <person name="Sandor L."/>
            <person name="Lee J."/>
            <person name="Lipzen A."/>
            <person name="Pangilinan J."/>
            <person name="LaButti K."/>
            <person name="Hainaut M."/>
            <person name="Henrissat B."/>
            <person name="Grigoriev I.V."/>
            <person name="Spatafora J.W."/>
            <person name="Aime M.C."/>
        </authorList>
    </citation>
    <scope>NUCLEOTIDE SEQUENCE [LARGE SCALE GENOMIC DNA]</scope>
    <source>
        <strain evidence="2 3">MCA 4198</strain>
    </source>
</reference>
<dbReference type="GO" id="GO:0005743">
    <property type="term" value="C:mitochondrial inner membrane"/>
    <property type="evidence" value="ECO:0007669"/>
    <property type="project" value="InterPro"/>
</dbReference>
<gene>
    <name evidence="2" type="ORF">FA10DRAFT_302686</name>
</gene>
<protein>
    <recommendedName>
        <fullName evidence="4">NADH dehydrogenase [ubiquinone] 1 beta subcomplex subunit 2</fullName>
    </recommendedName>
</protein>
<keyword evidence="3" id="KW-1185">Reference proteome</keyword>
<feature type="compositionally biased region" description="Low complexity" evidence="1">
    <location>
        <begin position="1"/>
        <end position="14"/>
    </location>
</feature>
<evidence type="ECO:0000313" key="3">
    <source>
        <dbReference type="Proteomes" id="UP000245768"/>
    </source>
</evidence>
<dbReference type="InParanoid" id="A0A316YNL2"/>
<evidence type="ECO:0008006" key="4">
    <source>
        <dbReference type="Google" id="ProtNLM"/>
    </source>
</evidence>
<dbReference type="OrthoDB" id="531564at2759"/>
<dbReference type="PANTHER" id="PTHR36987:SF1">
    <property type="entry name" value="NADH DEHYDROGENASE [UBIQUINONE] 1 BETA SUBCOMPLEX SUBUNIT 2"/>
    <property type="match status" value="1"/>
</dbReference>
<name>A0A316YNL2_9BASI</name>